<name>A0A7D5BGL3_9CAUD</name>
<dbReference type="Gene3D" id="2.40.50.140">
    <property type="entry name" value="Nucleic acid-binding proteins"/>
    <property type="match status" value="1"/>
</dbReference>
<accession>A0A7D5BGL3</accession>
<evidence type="ECO:0000259" key="9">
    <source>
        <dbReference type="Pfam" id="PF01068"/>
    </source>
</evidence>
<dbReference type="Gene3D" id="3.30.1490.70">
    <property type="match status" value="1"/>
</dbReference>
<dbReference type="GO" id="GO:0006281">
    <property type="term" value="P:DNA repair"/>
    <property type="evidence" value="ECO:0007669"/>
    <property type="project" value="UniProtKB-KW"/>
</dbReference>
<evidence type="ECO:0000256" key="2">
    <source>
        <dbReference type="ARBA" id="ARBA00007572"/>
    </source>
</evidence>
<dbReference type="GO" id="GO:0006260">
    <property type="term" value="P:DNA replication"/>
    <property type="evidence" value="ECO:0007669"/>
    <property type="project" value="UniProtKB-KW"/>
</dbReference>
<evidence type="ECO:0000256" key="1">
    <source>
        <dbReference type="ARBA" id="ARBA00001968"/>
    </source>
</evidence>
<dbReference type="Pfam" id="PF14743">
    <property type="entry name" value="DNA_ligase_OB_2"/>
    <property type="match status" value="1"/>
</dbReference>
<dbReference type="CDD" id="cd08041">
    <property type="entry name" value="OBF_kDNA_ligase_like"/>
    <property type="match status" value="1"/>
</dbReference>
<dbReference type="InterPro" id="IPR012310">
    <property type="entry name" value="DNA_ligase_ATP-dep_cent"/>
</dbReference>
<comment type="cofactor">
    <cofactor evidence="1">
        <name>a divalent metal cation</name>
        <dbReference type="ChEBI" id="CHEBI:60240"/>
    </cofactor>
</comment>
<evidence type="ECO:0000256" key="4">
    <source>
        <dbReference type="ARBA" id="ARBA00022598"/>
    </source>
</evidence>
<evidence type="ECO:0000256" key="8">
    <source>
        <dbReference type="SAM" id="MobiDB-lite"/>
    </source>
</evidence>
<feature type="domain" description="ATP-dependent DNA ligase family profile" evidence="9">
    <location>
        <begin position="7"/>
        <end position="187"/>
    </location>
</feature>
<keyword evidence="5" id="KW-0235">DNA replication</keyword>
<dbReference type="GO" id="GO:0006310">
    <property type="term" value="P:DNA recombination"/>
    <property type="evidence" value="ECO:0007669"/>
    <property type="project" value="InterPro"/>
</dbReference>
<keyword evidence="7" id="KW-0234">DNA repair</keyword>
<dbReference type="GO" id="GO:0005524">
    <property type="term" value="F:ATP binding"/>
    <property type="evidence" value="ECO:0007669"/>
    <property type="project" value="InterPro"/>
</dbReference>
<keyword evidence="12" id="KW-1185">Reference proteome</keyword>
<keyword evidence="4 11" id="KW-0436">Ligase</keyword>
<protein>
    <recommendedName>
        <fullName evidence="3">DNA ligase</fullName>
    </recommendedName>
</protein>
<evidence type="ECO:0000256" key="6">
    <source>
        <dbReference type="ARBA" id="ARBA00022763"/>
    </source>
</evidence>
<sequence>MSDNFKPMLAGKAPALEDLRYPVFSSPKLDGVRAIIRSGRVLSRNLLEIPCPTVQELFGDPRFNGFDGELIVGPPTAPDAFRRTSSIVMSHDAVDTRLAPIVFHVFDDWSHDGVFDERYESLSKRIRKSAKIFSLVPHARLANKHMVQIMEELYVGDGYEGLMLRDPQGAYKFGRSTTKEGGLLKLKRFDDMEAEIIGFKELQHNENDDRTGGLAKRRSTKKEGKRGGKTLGAFQVRGLSGPFQGVEFDVGTGLSANDRDAFWEAQGGLLGKILRCRYFPLGSKDKPRFPVFQGFRHKADL</sequence>
<evidence type="ECO:0000256" key="5">
    <source>
        <dbReference type="ARBA" id="ARBA00022705"/>
    </source>
</evidence>
<comment type="similarity">
    <text evidence="2">Belongs to the ATP-dependent DNA ligase family.</text>
</comment>
<gene>
    <name evidence="11" type="ORF">AXL3_46</name>
</gene>
<reference evidence="11" key="1">
    <citation type="submission" date="2020-05" db="EMBL/GenBank/DDBJ databases">
        <title>Isolation and characterization of the novel bacteriophage AXL3 against Stenotrophomonas maltophilia.</title>
        <authorList>
            <person name="McCutcheon J.G."/>
            <person name="Lin A."/>
            <person name="Dennis J."/>
        </authorList>
    </citation>
    <scope>NUCLEOTIDE SEQUENCE [LARGE SCALE GENOMIC DNA]</scope>
</reference>
<dbReference type="CDD" id="cd07896">
    <property type="entry name" value="Adenylation_kDNA_ligase_like"/>
    <property type="match status" value="1"/>
</dbReference>
<dbReference type="GO" id="GO:0003910">
    <property type="term" value="F:DNA ligase (ATP) activity"/>
    <property type="evidence" value="ECO:0007669"/>
    <property type="project" value="InterPro"/>
</dbReference>
<dbReference type="EMBL" id="MT536174">
    <property type="protein sequence ID" value="QKW95577.1"/>
    <property type="molecule type" value="Genomic_DNA"/>
</dbReference>
<proteinExistence type="inferred from homology"/>
<feature type="domain" description="DNA ligase OB-like" evidence="10">
    <location>
        <begin position="230"/>
        <end position="296"/>
    </location>
</feature>
<dbReference type="InterPro" id="IPR012340">
    <property type="entry name" value="NA-bd_OB-fold"/>
</dbReference>
<dbReference type="InterPro" id="IPR016059">
    <property type="entry name" value="DNA_ligase_ATP-dep_CS"/>
</dbReference>
<evidence type="ECO:0000259" key="10">
    <source>
        <dbReference type="Pfam" id="PF14743"/>
    </source>
</evidence>
<evidence type="ECO:0000313" key="12">
    <source>
        <dbReference type="Proteomes" id="UP000509379"/>
    </source>
</evidence>
<evidence type="ECO:0000256" key="7">
    <source>
        <dbReference type="ARBA" id="ARBA00023204"/>
    </source>
</evidence>
<dbReference type="SUPFAM" id="SSF56091">
    <property type="entry name" value="DNA ligase/mRNA capping enzyme, catalytic domain"/>
    <property type="match status" value="1"/>
</dbReference>
<evidence type="ECO:0000256" key="3">
    <source>
        <dbReference type="ARBA" id="ARBA00013308"/>
    </source>
</evidence>
<dbReference type="InterPro" id="IPR050326">
    <property type="entry name" value="NAD_dep_DNA_ligaseB"/>
</dbReference>
<dbReference type="PANTHER" id="PTHR47810:SF1">
    <property type="entry name" value="DNA LIGASE B"/>
    <property type="match status" value="1"/>
</dbReference>
<dbReference type="PROSITE" id="PS00333">
    <property type="entry name" value="DNA_LIGASE_A2"/>
    <property type="match status" value="1"/>
</dbReference>
<dbReference type="Proteomes" id="UP000509379">
    <property type="component" value="Segment"/>
</dbReference>
<keyword evidence="6" id="KW-0227">DNA damage</keyword>
<dbReference type="Pfam" id="PF01068">
    <property type="entry name" value="DNA_ligase_A_M"/>
    <property type="match status" value="1"/>
</dbReference>
<organism evidence="11 12">
    <name type="scientific">Stenotrophomonas phage vB_SmaS-AXL_3</name>
    <dbReference type="NCBI Taxonomy" id="2740427"/>
    <lineage>
        <taxon>Viruses</taxon>
        <taxon>Duplodnaviria</taxon>
        <taxon>Heunggongvirae</taxon>
        <taxon>Uroviricota</taxon>
        <taxon>Caudoviricetes</taxon>
        <taxon>Axeltriavirus</taxon>
        <taxon>Axeltriavirus AXL3</taxon>
    </lineage>
</organism>
<evidence type="ECO:0000313" key="11">
    <source>
        <dbReference type="EMBL" id="QKW95577.1"/>
    </source>
</evidence>
<dbReference type="Gene3D" id="3.30.470.30">
    <property type="entry name" value="DNA ligase/mRNA capping enzyme"/>
    <property type="match status" value="1"/>
</dbReference>
<dbReference type="SUPFAM" id="SSF50249">
    <property type="entry name" value="Nucleic acid-binding proteins"/>
    <property type="match status" value="1"/>
</dbReference>
<dbReference type="InterPro" id="IPR029319">
    <property type="entry name" value="DNA_ligase_OB"/>
</dbReference>
<feature type="region of interest" description="Disordered" evidence="8">
    <location>
        <begin position="207"/>
        <end position="227"/>
    </location>
</feature>
<dbReference type="PANTHER" id="PTHR47810">
    <property type="entry name" value="DNA LIGASE"/>
    <property type="match status" value="1"/>
</dbReference>